<dbReference type="GO" id="GO:0008843">
    <property type="term" value="F:endochitinase activity"/>
    <property type="evidence" value="ECO:0007669"/>
    <property type="project" value="UniProtKB-EC"/>
</dbReference>
<feature type="domain" description="GH16" evidence="16">
    <location>
        <begin position="25"/>
        <end position="222"/>
    </location>
</feature>
<evidence type="ECO:0000256" key="14">
    <source>
        <dbReference type="SAM" id="MobiDB-lite"/>
    </source>
</evidence>
<keyword evidence="18" id="KW-1185">Reference proteome</keyword>
<evidence type="ECO:0000256" key="8">
    <source>
        <dbReference type="ARBA" id="ARBA00023136"/>
    </source>
</evidence>
<feature type="compositionally biased region" description="Low complexity" evidence="14">
    <location>
        <begin position="387"/>
        <end position="403"/>
    </location>
</feature>
<evidence type="ECO:0000256" key="1">
    <source>
        <dbReference type="ARBA" id="ARBA00000822"/>
    </source>
</evidence>
<dbReference type="InterPro" id="IPR000757">
    <property type="entry name" value="Beta-glucanase-like"/>
</dbReference>
<keyword evidence="6" id="KW-0732">Signal</keyword>
<keyword evidence="7" id="KW-0378">Hydrolase</keyword>
<accession>A0A9P8CEC6</accession>
<evidence type="ECO:0000256" key="13">
    <source>
        <dbReference type="SAM" id="Coils"/>
    </source>
</evidence>
<dbReference type="PANTHER" id="PTHR10963">
    <property type="entry name" value="GLYCOSYL HYDROLASE-RELATED"/>
    <property type="match status" value="1"/>
</dbReference>
<dbReference type="GO" id="GO:0009277">
    <property type="term" value="C:fungal-type cell wall"/>
    <property type="evidence" value="ECO:0007669"/>
    <property type="project" value="TreeGrafter"/>
</dbReference>
<dbReference type="EC" id="3.2.1.14" evidence="3"/>
<feature type="region of interest" description="Disordered" evidence="14">
    <location>
        <begin position="387"/>
        <end position="420"/>
    </location>
</feature>
<comment type="caution">
    <text evidence="17">The sequence shown here is derived from an EMBL/GenBank/DDBJ whole genome shotgun (WGS) entry which is preliminary data.</text>
</comment>
<dbReference type="Proteomes" id="UP000887226">
    <property type="component" value="Unassembled WGS sequence"/>
</dbReference>
<dbReference type="PANTHER" id="PTHR10963:SF27">
    <property type="entry name" value="GLYCOSIDASE-RELATED"/>
    <property type="match status" value="1"/>
</dbReference>
<dbReference type="AlphaFoldDB" id="A0A9P8CEC6"/>
<dbReference type="Pfam" id="PF00722">
    <property type="entry name" value="Glyco_hydro_16"/>
    <property type="match status" value="1"/>
</dbReference>
<dbReference type="SUPFAM" id="SSF49899">
    <property type="entry name" value="Concanavalin A-like lectins/glucanases"/>
    <property type="match status" value="1"/>
</dbReference>
<dbReference type="OrthoDB" id="4781at2759"/>
<feature type="compositionally biased region" description="Low complexity" evidence="14">
    <location>
        <begin position="447"/>
        <end position="483"/>
    </location>
</feature>
<dbReference type="InterPro" id="IPR013320">
    <property type="entry name" value="ConA-like_dom_sf"/>
</dbReference>
<comment type="similarity">
    <text evidence="12">Belongs to the glycosyl hydrolase 16 family. CRH1 subfamily.</text>
</comment>
<evidence type="ECO:0000256" key="11">
    <source>
        <dbReference type="ARBA" id="ARBA00023316"/>
    </source>
</evidence>
<evidence type="ECO:0000256" key="15">
    <source>
        <dbReference type="SAM" id="Phobius"/>
    </source>
</evidence>
<dbReference type="GO" id="GO:0031505">
    <property type="term" value="P:fungal-type cell wall organization"/>
    <property type="evidence" value="ECO:0007669"/>
    <property type="project" value="TreeGrafter"/>
</dbReference>
<dbReference type="GO" id="GO:0005975">
    <property type="term" value="P:carbohydrate metabolic process"/>
    <property type="evidence" value="ECO:0007669"/>
    <property type="project" value="InterPro"/>
</dbReference>
<evidence type="ECO:0000256" key="5">
    <source>
        <dbReference type="ARBA" id="ARBA00022679"/>
    </source>
</evidence>
<evidence type="ECO:0000256" key="7">
    <source>
        <dbReference type="ARBA" id="ARBA00022801"/>
    </source>
</evidence>
<feature type="transmembrane region" description="Helical" evidence="15">
    <location>
        <begin position="289"/>
        <end position="311"/>
    </location>
</feature>
<organism evidence="17 18">
    <name type="scientific">Calycina marina</name>
    <dbReference type="NCBI Taxonomy" id="1763456"/>
    <lineage>
        <taxon>Eukaryota</taxon>
        <taxon>Fungi</taxon>
        <taxon>Dikarya</taxon>
        <taxon>Ascomycota</taxon>
        <taxon>Pezizomycotina</taxon>
        <taxon>Leotiomycetes</taxon>
        <taxon>Helotiales</taxon>
        <taxon>Pezizellaceae</taxon>
        <taxon>Calycina</taxon>
    </lineage>
</organism>
<evidence type="ECO:0000256" key="3">
    <source>
        <dbReference type="ARBA" id="ARBA00012729"/>
    </source>
</evidence>
<dbReference type="InterPro" id="IPR050546">
    <property type="entry name" value="Glycosyl_Hydrlase_16"/>
</dbReference>
<proteinExistence type="inferred from homology"/>
<comment type="subcellular location">
    <subcellularLocation>
        <location evidence="2">Membrane</location>
    </subcellularLocation>
</comment>
<evidence type="ECO:0000313" key="17">
    <source>
        <dbReference type="EMBL" id="KAG9243929.1"/>
    </source>
</evidence>
<comment type="catalytic activity">
    <reaction evidence="1">
        <text>Random endo-hydrolysis of N-acetyl-beta-D-glucosaminide (1-&gt;4)-beta-linkages in chitin and chitodextrins.</text>
        <dbReference type="EC" id="3.2.1.14"/>
    </reaction>
</comment>
<evidence type="ECO:0000256" key="4">
    <source>
        <dbReference type="ARBA" id="ARBA00022676"/>
    </source>
</evidence>
<evidence type="ECO:0000256" key="12">
    <source>
        <dbReference type="ARBA" id="ARBA00038074"/>
    </source>
</evidence>
<keyword evidence="4" id="KW-0328">Glycosyltransferase</keyword>
<keyword evidence="9" id="KW-0325">Glycoprotein</keyword>
<evidence type="ECO:0000256" key="2">
    <source>
        <dbReference type="ARBA" id="ARBA00004370"/>
    </source>
</evidence>
<evidence type="ECO:0000256" key="6">
    <source>
        <dbReference type="ARBA" id="ARBA00022729"/>
    </source>
</evidence>
<keyword evidence="13" id="KW-0175">Coiled coil</keyword>
<feature type="region of interest" description="Disordered" evidence="14">
    <location>
        <begin position="442"/>
        <end position="483"/>
    </location>
</feature>
<keyword evidence="10" id="KW-0326">Glycosidase</keyword>
<dbReference type="GO" id="GO:0016020">
    <property type="term" value="C:membrane"/>
    <property type="evidence" value="ECO:0007669"/>
    <property type="project" value="UniProtKB-SubCell"/>
</dbReference>
<keyword evidence="11" id="KW-0961">Cell wall biogenesis/degradation</keyword>
<keyword evidence="8 15" id="KW-0472">Membrane</keyword>
<evidence type="ECO:0000256" key="10">
    <source>
        <dbReference type="ARBA" id="ARBA00023295"/>
    </source>
</evidence>
<dbReference type="CDD" id="cd02183">
    <property type="entry name" value="GH16_fungal_CRH1_transglycosylase"/>
    <property type="match status" value="1"/>
</dbReference>
<dbReference type="PROSITE" id="PS51762">
    <property type="entry name" value="GH16_2"/>
    <property type="match status" value="1"/>
</dbReference>
<reference evidence="17" key="1">
    <citation type="journal article" date="2021" name="IMA Fungus">
        <title>Genomic characterization of three marine fungi, including Emericellopsis atlantica sp. nov. with signatures of a generalist lifestyle and marine biomass degradation.</title>
        <authorList>
            <person name="Hagestad O.C."/>
            <person name="Hou L."/>
            <person name="Andersen J.H."/>
            <person name="Hansen E.H."/>
            <person name="Altermark B."/>
            <person name="Li C."/>
            <person name="Kuhnert E."/>
            <person name="Cox R.J."/>
            <person name="Crous P.W."/>
            <person name="Spatafora J.W."/>
            <person name="Lail K."/>
            <person name="Amirebrahimi M."/>
            <person name="Lipzen A."/>
            <person name="Pangilinan J."/>
            <person name="Andreopoulos W."/>
            <person name="Hayes R.D."/>
            <person name="Ng V."/>
            <person name="Grigoriev I.V."/>
            <person name="Jackson S.A."/>
            <person name="Sutton T.D.S."/>
            <person name="Dobson A.D.W."/>
            <person name="Rama T."/>
        </authorList>
    </citation>
    <scope>NUCLEOTIDE SEQUENCE</scope>
    <source>
        <strain evidence="17">TRa3180A</strain>
    </source>
</reference>
<keyword evidence="5" id="KW-0808">Transferase</keyword>
<feature type="coiled-coil region" evidence="13">
    <location>
        <begin position="314"/>
        <end position="345"/>
    </location>
</feature>
<protein>
    <recommendedName>
        <fullName evidence="3">chitinase</fullName>
        <ecNumber evidence="3">3.2.1.14</ecNumber>
    </recommendedName>
</protein>
<dbReference type="EMBL" id="MU253941">
    <property type="protein sequence ID" value="KAG9243929.1"/>
    <property type="molecule type" value="Genomic_DNA"/>
</dbReference>
<evidence type="ECO:0000256" key="9">
    <source>
        <dbReference type="ARBA" id="ARBA00023180"/>
    </source>
</evidence>
<sequence>MINVVTDCNPMNVTCPNDPAFGLKDHYFNFNTSRTLTDSFNITNGVINYGTNGAEFTISKRLDSPTIRSKFFIFFGKVTVMMRAASGQGIISSVVLESDDLDEIDWEMMGGFPLIAQSNYFGKGNTTSFDRAVYHNATTDVHANFHNYTTDWTSEKIDFYIDGLKVRTLMYEDANGGYNFPQTPCTLRMGNWAGGDSGQSNGTIEWAGGLTDYTEGPFTMYVKSAYVTDYGSGKEYEWTDKSGAFTSIKSIAGNSTTATTIANTLKEENTAAPLTMAEKFDNLSEGKKIAIYASGGTAAALLIFAALFACIRQRRSGRRERDAYNAKVEKEQNEAYENQMELREKGLGGFDKNSRLGDDALGGWGGSYADAPAGGVVPPISTNVFENTASGNSTSKANSAASTVPLMSPESPRGWQVGDRGGLIANAQNAYSGGYNQVPNANNYLRSSSYNSAAPSASFPTQGGQPQGPSQESGSSNGGYSRF</sequence>
<evidence type="ECO:0000313" key="18">
    <source>
        <dbReference type="Proteomes" id="UP000887226"/>
    </source>
</evidence>
<dbReference type="GO" id="GO:0016757">
    <property type="term" value="F:glycosyltransferase activity"/>
    <property type="evidence" value="ECO:0007669"/>
    <property type="project" value="UniProtKB-KW"/>
</dbReference>
<gene>
    <name evidence="17" type="ORF">BJ878DRAFT_97246</name>
</gene>
<name>A0A9P8CEC6_9HELO</name>
<dbReference type="Gene3D" id="2.60.120.200">
    <property type="match status" value="1"/>
</dbReference>
<evidence type="ECO:0000259" key="16">
    <source>
        <dbReference type="PROSITE" id="PS51762"/>
    </source>
</evidence>
<keyword evidence="15" id="KW-1133">Transmembrane helix</keyword>
<keyword evidence="15" id="KW-0812">Transmembrane</keyword>